<dbReference type="SUPFAM" id="SSF53448">
    <property type="entry name" value="Nucleotide-diphospho-sugar transferases"/>
    <property type="match status" value="1"/>
</dbReference>
<reference evidence="5 6" key="1">
    <citation type="journal article" date="2015" name="Nature">
        <title>rRNA introns, odd ribosomes, and small enigmatic genomes across a large radiation of phyla.</title>
        <authorList>
            <person name="Brown C.T."/>
            <person name="Hug L.A."/>
            <person name="Thomas B.C."/>
            <person name="Sharon I."/>
            <person name="Castelle C.J."/>
            <person name="Singh A."/>
            <person name="Wilkins M.J."/>
            <person name="Williams K.H."/>
            <person name="Banfield J.F."/>
        </authorList>
    </citation>
    <scope>NUCLEOTIDE SEQUENCE [LARGE SCALE GENOMIC DNA]</scope>
</reference>
<dbReference type="AlphaFoldDB" id="A0A0G0KG71"/>
<protein>
    <recommendedName>
        <fullName evidence="4">Glycosyltransferase 2-like domain-containing protein</fullName>
    </recommendedName>
</protein>
<dbReference type="PANTHER" id="PTHR43179">
    <property type="entry name" value="RHAMNOSYLTRANSFERASE WBBL"/>
    <property type="match status" value="1"/>
</dbReference>
<dbReference type="Pfam" id="PF00535">
    <property type="entry name" value="Glycos_transf_2"/>
    <property type="match status" value="1"/>
</dbReference>
<evidence type="ECO:0000256" key="3">
    <source>
        <dbReference type="ARBA" id="ARBA00022679"/>
    </source>
</evidence>
<dbReference type="EMBL" id="LBUY01000022">
    <property type="protein sequence ID" value="KKQ74515.1"/>
    <property type="molecule type" value="Genomic_DNA"/>
</dbReference>
<dbReference type="CDD" id="cd04186">
    <property type="entry name" value="GT_2_like_c"/>
    <property type="match status" value="1"/>
</dbReference>
<dbReference type="PANTHER" id="PTHR43179:SF12">
    <property type="entry name" value="GALACTOFURANOSYLTRANSFERASE GLFT2"/>
    <property type="match status" value="1"/>
</dbReference>
<dbReference type="Proteomes" id="UP000034738">
    <property type="component" value="Unassembled WGS sequence"/>
</dbReference>
<dbReference type="Gene3D" id="3.90.550.10">
    <property type="entry name" value="Spore Coat Polysaccharide Biosynthesis Protein SpsA, Chain A"/>
    <property type="match status" value="1"/>
</dbReference>
<keyword evidence="2" id="KW-0328">Glycosyltransferase</keyword>
<evidence type="ECO:0000256" key="2">
    <source>
        <dbReference type="ARBA" id="ARBA00022676"/>
    </source>
</evidence>
<sequence length="301" mass="34486">MIREPLVYIITANWNGLKDTLELLSSLNKIDYKNRRIVLIDNGSLNSESREIKKHFPKIHIIHNNTNTGYCKANNQGIEYALMKQAKYILLLNNDTIVKHNFLKILVNYAENNSFEGVLTPKILYYKKNIIWAMGGHISPVTSIPKMIGQNKASNTYRHVIEPDYASGCGFFVNSSVLKKVGVFNEIYFAYYEDTDLSYRIKRAGYKILAIPQSVIWHKVSRSSNTITTDKINSFQSYYLARNGLIFGTKILSFPQNIIYSIAQLLIKFPAYILLKCKDMKSRFFYAKGIIDGITYAVSKS</sequence>
<keyword evidence="3" id="KW-0808">Transferase</keyword>
<accession>A0A0G0KG71</accession>
<organism evidence="5 6">
    <name type="scientific">Candidatus Woesebacteria bacterium GW2011_GWB1_38_5</name>
    <dbReference type="NCBI Taxonomy" id="1618568"/>
    <lineage>
        <taxon>Bacteria</taxon>
        <taxon>Candidatus Woeseibacteriota</taxon>
    </lineage>
</organism>
<dbReference type="InterPro" id="IPR001173">
    <property type="entry name" value="Glyco_trans_2-like"/>
</dbReference>
<proteinExistence type="inferred from homology"/>
<evidence type="ECO:0000313" key="6">
    <source>
        <dbReference type="Proteomes" id="UP000034738"/>
    </source>
</evidence>
<dbReference type="InterPro" id="IPR029044">
    <property type="entry name" value="Nucleotide-diphossugar_trans"/>
</dbReference>
<evidence type="ECO:0000259" key="4">
    <source>
        <dbReference type="Pfam" id="PF00535"/>
    </source>
</evidence>
<name>A0A0G0KG71_9BACT</name>
<comment type="caution">
    <text evidence="5">The sequence shown here is derived from an EMBL/GenBank/DDBJ whole genome shotgun (WGS) entry which is preliminary data.</text>
</comment>
<evidence type="ECO:0000313" key="5">
    <source>
        <dbReference type="EMBL" id="KKQ74515.1"/>
    </source>
</evidence>
<gene>
    <name evidence="5" type="ORF">US95_C0022G0003</name>
</gene>
<feature type="domain" description="Glycosyltransferase 2-like" evidence="4">
    <location>
        <begin position="9"/>
        <end position="149"/>
    </location>
</feature>
<comment type="similarity">
    <text evidence="1">Belongs to the glycosyltransferase 2 family.</text>
</comment>
<dbReference type="GO" id="GO:0016757">
    <property type="term" value="F:glycosyltransferase activity"/>
    <property type="evidence" value="ECO:0007669"/>
    <property type="project" value="UniProtKB-KW"/>
</dbReference>
<evidence type="ECO:0000256" key="1">
    <source>
        <dbReference type="ARBA" id="ARBA00006739"/>
    </source>
</evidence>